<name>A0AAE5AFU8_MYCFO</name>
<organism evidence="1 2">
    <name type="scientific">Mycolicibacterium fortuitum</name>
    <name type="common">Mycobacterium fortuitum</name>
    <dbReference type="NCBI Taxonomy" id="1766"/>
    <lineage>
        <taxon>Bacteria</taxon>
        <taxon>Bacillati</taxon>
        <taxon>Actinomycetota</taxon>
        <taxon>Actinomycetes</taxon>
        <taxon>Mycobacteriales</taxon>
        <taxon>Mycobacteriaceae</taxon>
        <taxon>Mycolicibacterium</taxon>
    </lineage>
</organism>
<evidence type="ECO:0000313" key="1">
    <source>
        <dbReference type="EMBL" id="MDV7294282.1"/>
    </source>
</evidence>
<dbReference type="EMBL" id="JAWLVV010000038">
    <property type="protein sequence ID" value="MDV7294282.1"/>
    <property type="molecule type" value="Genomic_DNA"/>
</dbReference>
<sequence>MAVVAEGLQVVEIVLAAFGSVVDVVGVQIAWALAADVSAALACPLVALEAALLQPVWD</sequence>
<accession>A0AAE5AFU8</accession>
<protein>
    <submittedName>
        <fullName evidence="1">Uncharacterized protein</fullName>
    </submittedName>
</protein>
<dbReference type="Proteomes" id="UP001186041">
    <property type="component" value="Unassembled WGS sequence"/>
</dbReference>
<gene>
    <name evidence="1" type="ORF">R4485_29415</name>
</gene>
<dbReference type="RefSeq" id="WP_234713652.1">
    <property type="nucleotide sequence ID" value="NZ_JAWLVK010000037.1"/>
</dbReference>
<comment type="caution">
    <text evidence="1">The sequence shown here is derived from an EMBL/GenBank/DDBJ whole genome shotgun (WGS) entry which is preliminary data.</text>
</comment>
<evidence type="ECO:0000313" key="2">
    <source>
        <dbReference type="Proteomes" id="UP001186041"/>
    </source>
</evidence>
<reference evidence="1" key="1">
    <citation type="submission" date="2023-10" db="EMBL/GenBank/DDBJ databases">
        <title>Mycolicibacterium fortuitum clinical isolates causing pulmonary infections in humans.</title>
        <authorList>
            <person name="Mejia-Ponce P.M."/>
            <person name="Zenteno-Cuevas R."/>
            <person name="Licona-Cassani C."/>
        </authorList>
    </citation>
    <scope>NUCLEOTIDE SEQUENCE</scope>
    <source>
        <strain evidence="1">M8</strain>
    </source>
</reference>
<proteinExistence type="predicted"/>
<dbReference type="AlphaFoldDB" id="A0AAE5AFU8"/>